<dbReference type="InterPro" id="IPR029063">
    <property type="entry name" value="SAM-dependent_MTases_sf"/>
</dbReference>
<sequence>MFATLIDTMALAPDAAILDVGCGAGSLDRLLARRSTTSITAADANPFLLREAQALAAAEGLDGAIRFLAANAEALPFADGVFDGACSVTVLEECDADRALGEMMRVVRPGGRIGVIVRAIDMPQWWNLPAPEAIRRKIDVPPQSVGAQGVADASLYRRMRAAGLRDLVCFPSLVTLDQPSGPIWRYREDHVLSLLSDDETRTWRDMRDAASREALLFMAHPMHCAVGTRPPH</sequence>
<dbReference type="GO" id="GO:0032259">
    <property type="term" value="P:methylation"/>
    <property type="evidence" value="ECO:0007669"/>
    <property type="project" value="UniProtKB-KW"/>
</dbReference>
<dbReference type="SUPFAM" id="SSF53335">
    <property type="entry name" value="S-adenosyl-L-methionine-dependent methyltransferases"/>
    <property type="match status" value="1"/>
</dbReference>
<dbReference type="GO" id="GO:0008757">
    <property type="term" value="F:S-adenosylmethionine-dependent methyltransferase activity"/>
    <property type="evidence" value="ECO:0007669"/>
    <property type="project" value="InterPro"/>
</dbReference>
<keyword evidence="3" id="KW-0489">Methyltransferase</keyword>
<comment type="caution">
    <text evidence="3">The sequence shown here is derived from an EMBL/GenBank/DDBJ whole genome shotgun (WGS) entry which is preliminary data.</text>
</comment>
<keyword evidence="4" id="KW-1185">Reference proteome</keyword>
<dbReference type="Gene3D" id="3.40.50.150">
    <property type="entry name" value="Vaccinia Virus protein VP39"/>
    <property type="match status" value="1"/>
</dbReference>
<dbReference type="EMBL" id="VDUZ01000020">
    <property type="protein sequence ID" value="TXL74188.1"/>
    <property type="molecule type" value="Genomic_DNA"/>
</dbReference>
<proteinExistence type="predicted"/>
<dbReference type="PANTHER" id="PTHR44068:SF11">
    <property type="entry name" value="GERANYL DIPHOSPHATE 2-C-METHYLTRANSFERASE"/>
    <property type="match status" value="1"/>
</dbReference>
<organism evidence="3 4">
    <name type="scientific">Vineibacter terrae</name>
    <dbReference type="NCBI Taxonomy" id="2586908"/>
    <lineage>
        <taxon>Bacteria</taxon>
        <taxon>Pseudomonadati</taxon>
        <taxon>Pseudomonadota</taxon>
        <taxon>Alphaproteobacteria</taxon>
        <taxon>Hyphomicrobiales</taxon>
        <taxon>Vineibacter</taxon>
    </lineage>
</organism>
<name>A0A5C8PK15_9HYPH</name>
<keyword evidence="1 3" id="KW-0808">Transferase</keyword>
<evidence type="ECO:0000313" key="3">
    <source>
        <dbReference type="EMBL" id="TXL74188.1"/>
    </source>
</evidence>
<dbReference type="InterPro" id="IPR013216">
    <property type="entry name" value="Methyltransf_11"/>
</dbReference>
<evidence type="ECO:0000256" key="1">
    <source>
        <dbReference type="ARBA" id="ARBA00022679"/>
    </source>
</evidence>
<dbReference type="PANTHER" id="PTHR44068">
    <property type="entry name" value="ZGC:194242"/>
    <property type="match status" value="1"/>
</dbReference>
<dbReference type="InterPro" id="IPR050447">
    <property type="entry name" value="Erg6_SMT_methyltransf"/>
</dbReference>
<dbReference type="Proteomes" id="UP000321638">
    <property type="component" value="Unassembled WGS sequence"/>
</dbReference>
<feature type="domain" description="Methyltransferase type 11" evidence="2">
    <location>
        <begin position="18"/>
        <end position="113"/>
    </location>
</feature>
<reference evidence="3 4" key="1">
    <citation type="submission" date="2019-06" db="EMBL/GenBank/DDBJ databases">
        <title>New taxonomy in bacterial strain CC-CFT640, isolated from vineyard.</title>
        <authorList>
            <person name="Lin S.-Y."/>
            <person name="Tsai C.-F."/>
            <person name="Young C.-C."/>
        </authorList>
    </citation>
    <scope>NUCLEOTIDE SEQUENCE [LARGE SCALE GENOMIC DNA]</scope>
    <source>
        <strain evidence="3 4">CC-CFT640</strain>
    </source>
</reference>
<evidence type="ECO:0000313" key="4">
    <source>
        <dbReference type="Proteomes" id="UP000321638"/>
    </source>
</evidence>
<dbReference type="OrthoDB" id="9787738at2"/>
<accession>A0A5C8PK15</accession>
<protein>
    <submittedName>
        <fullName evidence="3">Methyltransferase domain-containing protein</fullName>
    </submittedName>
</protein>
<dbReference type="Pfam" id="PF08241">
    <property type="entry name" value="Methyltransf_11"/>
    <property type="match status" value="1"/>
</dbReference>
<evidence type="ECO:0000259" key="2">
    <source>
        <dbReference type="Pfam" id="PF08241"/>
    </source>
</evidence>
<dbReference type="AlphaFoldDB" id="A0A5C8PK15"/>
<dbReference type="CDD" id="cd02440">
    <property type="entry name" value="AdoMet_MTases"/>
    <property type="match status" value="1"/>
</dbReference>
<gene>
    <name evidence="3" type="ORF">FHP25_18190</name>
</gene>